<reference evidence="2 3" key="1">
    <citation type="submission" date="2024-05" db="EMBL/GenBank/DDBJ databases">
        <authorList>
            <person name="Wallberg A."/>
        </authorList>
    </citation>
    <scope>NUCLEOTIDE SEQUENCE [LARGE SCALE GENOMIC DNA]</scope>
</reference>
<comment type="caution">
    <text evidence="2">The sequence shown here is derived from an EMBL/GenBank/DDBJ whole genome shotgun (WGS) entry which is preliminary data.</text>
</comment>
<dbReference type="PANTHER" id="PTHR19446">
    <property type="entry name" value="REVERSE TRANSCRIPTASES"/>
    <property type="match status" value="1"/>
</dbReference>
<evidence type="ECO:0000313" key="2">
    <source>
        <dbReference type="EMBL" id="CAL4188423.1"/>
    </source>
</evidence>
<dbReference type="SUPFAM" id="SSF56672">
    <property type="entry name" value="DNA/RNA polymerases"/>
    <property type="match status" value="1"/>
</dbReference>
<organism evidence="2 3">
    <name type="scientific">Meganyctiphanes norvegica</name>
    <name type="common">Northern krill</name>
    <name type="synonym">Thysanopoda norvegica</name>
    <dbReference type="NCBI Taxonomy" id="48144"/>
    <lineage>
        <taxon>Eukaryota</taxon>
        <taxon>Metazoa</taxon>
        <taxon>Ecdysozoa</taxon>
        <taxon>Arthropoda</taxon>
        <taxon>Crustacea</taxon>
        <taxon>Multicrustacea</taxon>
        <taxon>Malacostraca</taxon>
        <taxon>Eumalacostraca</taxon>
        <taxon>Eucarida</taxon>
        <taxon>Euphausiacea</taxon>
        <taxon>Euphausiidae</taxon>
        <taxon>Meganyctiphanes</taxon>
    </lineage>
</organism>
<feature type="non-terminal residue" evidence="2">
    <location>
        <position position="1"/>
    </location>
</feature>
<keyword evidence="3" id="KW-1185">Reference proteome</keyword>
<name>A0AAV2SIL2_MEGNR</name>
<evidence type="ECO:0000259" key="1">
    <source>
        <dbReference type="PROSITE" id="PS50878"/>
    </source>
</evidence>
<proteinExistence type="predicted"/>
<dbReference type="InterPro" id="IPR000477">
    <property type="entry name" value="RT_dom"/>
</dbReference>
<dbReference type="Proteomes" id="UP001497623">
    <property type="component" value="Unassembled WGS sequence"/>
</dbReference>
<dbReference type="CDD" id="cd01650">
    <property type="entry name" value="RT_nLTR_like"/>
    <property type="match status" value="1"/>
</dbReference>
<dbReference type="AlphaFoldDB" id="A0AAV2SIL2"/>
<dbReference type="GO" id="GO:0071897">
    <property type="term" value="P:DNA biosynthetic process"/>
    <property type="evidence" value="ECO:0007669"/>
    <property type="project" value="UniProtKB-ARBA"/>
</dbReference>
<sequence>HHQTRTLLHKLKESWGEDVDKYYVKLTEKTKDAFKTRPEEFFKLIDRFRGNSSETTTCIRHNGKVHTDAANILDVFVQVWENVYQPNPTTPQAEEWADDVEGWFDEQQSLICPHPTINLNHLDPTNPLIAPIDKVDLSYAINTLKKKAPGESGIDREMIKHLPSQFLKQLLYLYNATLASGYTPKLFKSSITVLIPKKEDTTDPKNYRPIALLEILAKIYETIIYRRLKWHLEDGGLLDESQFGFRARRSTHHSVNILLNYLQTNRRRRRDVLLVCKDVEKAFDTVWKEGLIFKLFRSQTLNLPPLLCKILASYLTDRSIKIKYGNKIAQPFTPKAGVPQGSVLAPLLYIIYLNDRPHPTRDHTDPSTETLNIFYADDNNLAISGGLKNIIADAKVEIQTMTDWELKWRIRINPQKSKILLFGPNRKTIKKRLQFHPITTNPLYPERGGATIPVTASHDILGIHIDTNLSFVAHIKRLRQSVNRARKSFLRFICLSNKIREFLYKVYILPKIQYAYPIYPFLSHTQILAIQAIQNNCIYHFIYTYKEAGHTRADSLHITTNLEAINNQFHKKAKKFYKHLEEIHPLWHNTLNQWHSTAIRENKKHIITVTPKEWASQPLTRPIYSKKH</sequence>
<feature type="domain" description="Reverse transcriptase" evidence="1">
    <location>
        <begin position="176"/>
        <end position="440"/>
    </location>
</feature>
<dbReference type="PROSITE" id="PS50878">
    <property type="entry name" value="RT_POL"/>
    <property type="match status" value="1"/>
</dbReference>
<dbReference type="Pfam" id="PF00078">
    <property type="entry name" value="RVT_1"/>
    <property type="match status" value="1"/>
</dbReference>
<dbReference type="InterPro" id="IPR043502">
    <property type="entry name" value="DNA/RNA_pol_sf"/>
</dbReference>
<evidence type="ECO:0000313" key="3">
    <source>
        <dbReference type="Proteomes" id="UP001497623"/>
    </source>
</evidence>
<accession>A0AAV2SIL2</accession>
<protein>
    <recommendedName>
        <fullName evidence="1">Reverse transcriptase domain-containing protein</fullName>
    </recommendedName>
</protein>
<gene>
    <name evidence="2" type="ORF">MNOR_LOCUS36289</name>
</gene>
<dbReference type="EMBL" id="CAXKWB010064990">
    <property type="protein sequence ID" value="CAL4188423.1"/>
    <property type="molecule type" value="Genomic_DNA"/>
</dbReference>